<feature type="domain" description="DUF397" evidence="1">
    <location>
        <begin position="8"/>
        <end position="60"/>
    </location>
</feature>
<accession>A0A840NF67</accession>
<evidence type="ECO:0000259" key="1">
    <source>
        <dbReference type="Pfam" id="PF04149"/>
    </source>
</evidence>
<comment type="caution">
    <text evidence="2">The sequence shown here is derived from an EMBL/GenBank/DDBJ whole genome shotgun (WGS) entry which is preliminary data.</text>
</comment>
<proteinExistence type="predicted"/>
<evidence type="ECO:0000313" key="2">
    <source>
        <dbReference type="EMBL" id="MBB5067852.1"/>
    </source>
</evidence>
<dbReference type="Pfam" id="PF04149">
    <property type="entry name" value="DUF397"/>
    <property type="match status" value="1"/>
</dbReference>
<dbReference type="InterPro" id="IPR007278">
    <property type="entry name" value="DUF397"/>
</dbReference>
<dbReference type="AlphaFoldDB" id="A0A840NF67"/>
<sequence length="66" mass="7253">MTRDADSGWFKSTRSSGASDNCVEVRISAYAVGVRDSKERSGPAFEFSLSSWGAFLAEVKVARFDR</sequence>
<evidence type="ECO:0000313" key="3">
    <source>
        <dbReference type="Proteomes" id="UP000580474"/>
    </source>
</evidence>
<name>A0A840NF67_9PSEU</name>
<dbReference type="EMBL" id="JACHIV010000001">
    <property type="protein sequence ID" value="MBB5067852.1"/>
    <property type="molecule type" value="Genomic_DNA"/>
</dbReference>
<dbReference type="RefSeq" id="WP_184477652.1">
    <property type="nucleotide sequence ID" value="NZ_JACHIV010000001.1"/>
</dbReference>
<organism evidence="2 3">
    <name type="scientific">Saccharopolyspora gloriosae</name>
    <dbReference type="NCBI Taxonomy" id="455344"/>
    <lineage>
        <taxon>Bacteria</taxon>
        <taxon>Bacillati</taxon>
        <taxon>Actinomycetota</taxon>
        <taxon>Actinomycetes</taxon>
        <taxon>Pseudonocardiales</taxon>
        <taxon>Pseudonocardiaceae</taxon>
        <taxon>Saccharopolyspora</taxon>
    </lineage>
</organism>
<reference evidence="2 3" key="1">
    <citation type="submission" date="2020-08" db="EMBL/GenBank/DDBJ databases">
        <title>Sequencing the genomes of 1000 actinobacteria strains.</title>
        <authorList>
            <person name="Klenk H.-P."/>
        </authorList>
    </citation>
    <scope>NUCLEOTIDE SEQUENCE [LARGE SCALE GENOMIC DNA]</scope>
    <source>
        <strain evidence="2 3">DSM 45582</strain>
    </source>
</reference>
<gene>
    <name evidence="2" type="ORF">BJ969_000940</name>
</gene>
<protein>
    <recommendedName>
        <fullName evidence="1">DUF397 domain-containing protein</fullName>
    </recommendedName>
</protein>
<keyword evidence="3" id="KW-1185">Reference proteome</keyword>
<dbReference type="Proteomes" id="UP000580474">
    <property type="component" value="Unassembled WGS sequence"/>
</dbReference>